<proteinExistence type="predicted"/>
<organism evidence="2">
    <name type="scientific">Gokushovirinae environmental samples</name>
    <dbReference type="NCBI Taxonomy" id="1478972"/>
    <lineage>
        <taxon>Viruses</taxon>
        <taxon>Monodnaviria</taxon>
        <taxon>Sangervirae</taxon>
        <taxon>Phixviricota</taxon>
        <taxon>Malgrandaviricetes</taxon>
        <taxon>Petitvirales</taxon>
        <taxon>Microviridae</taxon>
        <taxon>environmental samples</taxon>
    </lineage>
</organism>
<dbReference type="Pfam" id="PF23343">
    <property type="entry name" value="REP_ORF2-G2P"/>
    <property type="match status" value="1"/>
</dbReference>
<reference evidence="2" key="1">
    <citation type="submission" date="2018-03" db="EMBL/GenBank/DDBJ databases">
        <title>Twenty-four Novel Viral Genomes identified from the Dushanzi Mud Volcanic Sediment in Xinjiang, China.</title>
        <authorList>
            <person name="Han L."/>
        </authorList>
    </citation>
    <scope>NUCLEOTIDE SEQUENCE</scope>
</reference>
<evidence type="ECO:0000259" key="1">
    <source>
        <dbReference type="Pfam" id="PF23343"/>
    </source>
</evidence>
<protein>
    <submittedName>
        <fullName evidence="2">Replication protein VP4</fullName>
    </submittedName>
</protein>
<feature type="domain" description="Replication-associated protein ORF2/G2P" evidence="1">
    <location>
        <begin position="69"/>
        <end position="183"/>
    </location>
</feature>
<sequence length="302" mass="35236">MGCDEPLIGFHSKEFGPSGKRRITFDRNSAFSGIPIPLPCQRCMGCRMKYTRDWAIRCMHEKQMHEVSTFLTLTYDNEHLPECGTLVRKHPAAFLKRLRDAVSPRRFRFYGCGEYGEKTFRPHYHLLLFGMEFNDKKYYKMADGGQKLYTSKFVEKYWTCGYNVLGDVDFDSCAYVAGYITKKITGDKAADHYMRVTSDGELMQLLPEFSMMSRMPGVGSTWFEKYGAHAYQFDSVIMKGREVSPPRFYDSRYEVVDSDHFALLKSLRRRKSVLRKADNTSARRHVKEDLLRLNLKANQREF</sequence>
<dbReference type="EMBL" id="MH029527">
    <property type="protein sequence ID" value="AVQ10247.1"/>
    <property type="molecule type" value="Genomic_DNA"/>
</dbReference>
<accession>A0A2R3UAF4</accession>
<evidence type="ECO:0000313" key="2">
    <source>
        <dbReference type="EMBL" id="AVQ10247.1"/>
    </source>
</evidence>
<dbReference type="InterPro" id="IPR056906">
    <property type="entry name" value="ORF2/G2P_dom"/>
</dbReference>
<name>A0A2R3UAF4_9VIRU</name>